<dbReference type="InterPro" id="IPR032692">
    <property type="entry name" value="YccS_N"/>
</dbReference>
<feature type="transmembrane region" description="Helical" evidence="7">
    <location>
        <begin position="146"/>
        <end position="170"/>
    </location>
</feature>
<dbReference type="Pfam" id="PF13515">
    <property type="entry name" value="FUSC_2"/>
    <property type="match status" value="1"/>
</dbReference>
<name>A0A370QLI7_9FLAO</name>
<evidence type="ECO:0000313" key="11">
    <source>
        <dbReference type="Proteomes" id="UP000255317"/>
    </source>
</evidence>
<dbReference type="GO" id="GO:0005886">
    <property type="term" value="C:plasma membrane"/>
    <property type="evidence" value="ECO:0007669"/>
    <property type="project" value="UniProtKB-SubCell"/>
</dbReference>
<feature type="transmembrane region" description="Helical" evidence="7">
    <location>
        <begin position="407"/>
        <end position="424"/>
    </location>
</feature>
<dbReference type="Pfam" id="PF12805">
    <property type="entry name" value="FUSC-like"/>
    <property type="match status" value="1"/>
</dbReference>
<evidence type="ECO:0000256" key="7">
    <source>
        <dbReference type="SAM" id="Phobius"/>
    </source>
</evidence>
<evidence type="ECO:0000259" key="9">
    <source>
        <dbReference type="Pfam" id="PF13515"/>
    </source>
</evidence>
<dbReference type="PANTHER" id="PTHR30509:SF8">
    <property type="entry name" value="INNER MEMBRANE PROTEIN YCCS"/>
    <property type="match status" value="1"/>
</dbReference>
<dbReference type="PANTHER" id="PTHR30509">
    <property type="entry name" value="P-HYDROXYBENZOIC ACID EFFLUX PUMP SUBUNIT-RELATED"/>
    <property type="match status" value="1"/>
</dbReference>
<evidence type="ECO:0000259" key="8">
    <source>
        <dbReference type="Pfam" id="PF12805"/>
    </source>
</evidence>
<dbReference type="Proteomes" id="UP000255317">
    <property type="component" value="Unassembled WGS sequence"/>
</dbReference>
<evidence type="ECO:0000256" key="5">
    <source>
        <dbReference type="ARBA" id="ARBA00023136"/>
    </source>
</evidence>
<proteinExistence type="inferred from homology"/>
<feature type="transmembrane region" description="Helical" evidence="7">
    <location>
        <begin position="459"/>
        <end position="477"/>
    </location>
</feature>
<evidence type="ECO:0000256" key="6">
    <source>
        <dbReference type="ARBA" id="ARBA00043993"/>
    </source>
</evidence>
<comment type="similarity">
    <text evidence="6">Belongs to the YccS/YhfK family.</text>
</comment>
<keyword evidence="11" id="KW-1185">Reference proteome</keyword>
<feature type="transmembrane region" description="Helical" evidence="7">
    <location>
        <begin position="75"/>
        <end position="94"/>
    </location>
</feature>
<evidence type="ECO:0000256" key="3">
    <source>
        <dbReference type="ARBA" id="ARBA00022692"/>
    </source>
</evidence>
<keyword evidence="3 7" id="KW-0812">Transmembrane</keyword>
<keyword evidence="2" id="KW-1003">Cell membrane</keyword>
<accession>A0A370QLI7</accession>
<dbReference type="RefSeq" id="WP_115122831.1">
    <property type="nucleotide sequence ID" value="NZ_QRAO01000001.1"/>
</dbReference>
<evidence type="ECO:0000256" key="4">
    <source>
        <dbReference type="ARBA" id="ARBA00022989"/>
    </source>
</evidence>
<feature type="transmembrane region" description="Helical" evidence="7">
    <location>
        <begin position="100"/>
        <end position="117"/>
    </location>
</feature>
<evidence type="ECO:0000256" key="1">
    <source>
        <dbReference type="ARBA" id="ARBA00004651"/>
    </source>
</evidence>
<keyword evidence="4 7" id="KW-1133">Transmembrane helix</keyword>
<comment type="subcellular location">
    <subcellularLocation>
        <location evidence="1">Cell membrane</location>
        <topology evidence="1">Multi-pass membrane protein</topology>
    </subcellularLocation>
</comment>
<dbReference type="InterPro" id="IPR049453">
    <property type="entry name" value="Memb_transporter_dom"/>
</dbReference>
<protein>
    <submittedName>
        <fullName evidence="10">Putative membrane protein YccC</fullName>
    </submittedName>
</protein>
<evidence type="ECO:0000313" key="10">
    <source>
        <dbReference type="EMBL" id="RDK89201.1"/>
    </source>
</evidence>
<feature type="domain" description="Integral membrane bound transporter" evidence="9">
    <location>
        <begin position="418"/>
        <end position="538"/>
    </location>
</feature>
<feature type="transmembrane region" description="Helical" evidence="7">
    <location>
        <begin position="24"/>
        <end position="44"/>
    </location>
</feature>
<dbReference type="AlphaFoldDB" id="A0A370QLI7"/>
<feature type="domain" description="Integral membrane protein YccS N-terminal" evidence="8">
    <location>
        <begin position="79"/>
        <end position="330"/>
    </location>
</feature>
<keyword evidence="5 7" id="KW-0472">Membrane</keyword>
<dbReference type="EMBL" id="QRAO01000001">
    <property type="protein sequence ID" value="RDK89201.1"/>
    <property type="molecule type" value="Genomic_DNA"/>
</dbReference>
<evidence type="ECO:0000256" key="2">
    <source>
        <dbReference type="ARBA" id="ARBA00022475"/>
    </source>
</evidence>
<gene>
    <name evidence="10" type="ORF">C8D94_1011082</name>
</gene>
<feature type="transmembrane region" description="Helical" evidence="7">
    <location>
        <begin position="497"/>
        <end position="515"/>
    </location>
</feature>
<comment type="caution">
    <text evidence="10">The sequence shown here is derived from an EMBL/GenBank/DDBJ whole genome shotgun (WGS) entry which is preliminary data.</text>
</comment>
<reference evidence="10 11" key="1">
    <citation type="submission" date="2018-07" db="EMBL/GenBank/DDBJ databases">
        <title>Genomic Encyclopedia of Type Strains, Phase IV (KMG-IV): sequencing the most valuable type-strain genomes for metagenomic binning, comparative biology and taxonomic classification.</title>
        <authorList>
            <person name="Goeker M."/>
        </authorList>
    </citation>
    <scope>NUCLEOTIDE SEQUENCE [LARGE SCALE GENOMIC DNA]</scope>
    <source>
        <strain evidence="10 11">DSM 101478</strain>
    </source>
</reference>
<dbReference type="OrthoDB" id="8670769at2"/>
<feature type="transmembrane region" description="Helical" evidence="7">
    <location>
        <begin position="124"/>
        <end position="140"/>
    </location>
</feature>
<sequence>MISIITSFIKNNLKELSEFLKSTSFSKAILVGVAITLPIVTGIVTNRLDIGLAIGFGAFWCSPSDVSGSLKHKQIGILFSSILVVIISFFGGYFHISNIFLFPLLGVLTFGIAFISIYGFRASLISFSGLLALVLSFAITSENLEVYQYALLIGLGGIWYLVLSTLAYLINPKAQTEETLTEIMLLTADFLDARRKLIGEQPDRTTLQNQLMTLQIEITNLHDILREILISYRKTSGKSKYQSKRLLIFIQLVELLETATANPVNYEKMDTLFEVHPKFKTDFQKLISELSNQLRTIANNYHKPKRKLSSNTLMSIFETLEIDVQKLKNALSSDSYEDFLILQNYLDYQKKQYEKLKKIKWLLGTPELTSEHILEKDKLRLFIGAQDYNPKLILRNLSFRSTIFRHSLRLAITVMVGYGIGLLFDLQNPYWIILTIIIIMRPSYGLTKTRSKDRIIGTLIGAVVASGFVFLIDHPYIYGAFGVVSLVAALSMVQKNYKASSAFVTLSVIFIYAIIQPDILRVIQFRVIDTLIGAGLSYLAMRFLLPAWSFMEIGDTIKDGLKANTAFFKSISSYYQEKGKVPTSLKVNRKEAFLQMSNLSAAFQRMAQEPKSKQNHIDHIYELVEINQSFLTSLTSLSAYIQNHKTTKASKEFKQVSEKIQQNLDAICLQLKSIDFENPKMHSNSTKSKIETPTLGLSIEKLTNEVISKTDNVRAHKEVHLIWEQLYWLYSLSEDMLKLVVKFQLY</sequence>
<organism evidence="10 11">
    <name type="scientific">Marinirhabdus gelatinilytica</name>
    <dbReference type="NCBI Taxonomy" id="1703343"/>
    <lineage>
        <taxon>Bacteria</taxon>
        <taxon>Pseudomonadati</taxon>
        <taxon>Bacteroidota</taxon>
        <taxon>Flavobacteriia</taxon>
        <taxon>Flavobacteriales</taxon>
        <taxon>Flavobacteriaceae</taxon>
    </lineage>
</organism>